<keyword evidence="2" id="KW-0255">Endonuclease</keyword>
<gene>
    <name evidence="2" type="ORF">LCPAC403_00120</name>
</gene>
<reference evidence="2" key="1">
    <citation type="journal article" date="2019" name="MBio">
        <title>Virus Genomes from Deep Sea Sediments Expand the Ocean Megavirome and Support Independent Origins of Viral Gigantism.</title>
        <authorList>
            <person name="Backstrom D."/>
            <person name="Yutin N."/>
            <person name="Jorgensen S.L."/>
            <person name="Dharamshi J."/>
            <person name="Homa F."/>
            <person name="Zaremba-Niedwiedzka K."/>
            <person name="Spang A."/>
            <person name="Wolf Y.I."/>
            <person name="Koonin E.V."/>
            <person name="Ettema T.J."/>
        </authorList>
    </citation>
    <scope>NUCLEOTIDE SEQUENCE</scope>
</reference>
<feature type="domain" description="HNH nuclease" evidence="1">
    <location>
        <begin position="127"/>
        <end position="176"/>
    </location>
</feature>
<protein>
    <submittedName>
        <fullName evidence="2">HNH endonuclease</fullName>
    </submittedName>
</protein>
<dbReference type="InterPro" id="IPR036388">
    <property type="entry name" value="WH-like_DNA-bd_sf"/>
</dbReference>
<proteinExistence type="predicted"/>
<dbReference type="InterPro" id="IPR003647">
    <property type="entry name" value="Intron_nuc_1_rpt"/>
</dbReference>
<dbReference type="InterPro" id="IPR003615">
    <property type="entry name" value="HNH_nuc"/>
</dbReference>
<dbReference type="SUPFAM" id="SSF54060">
    <property type="entry name" value="His-Me finger endonucleases"/>
    <property type="match status" value="2"/>
</dbReference>
<dbReference type="InterPro" id="IPR010896">
    <property type="entry name" value="NUMOD1"/>
</dbReference>
<keyword evidence="2" id="KW-0540">Nuclease</keyword>
<dbReference type="Gene3D" id="1.10.10.10">
    <property type="entry name" value="Winged helix-like DNA-binding domain superfamily/Winged helix DNA-binding domain"/>
    <property type="match status" value="4"/>
</dbReference>
<dbReference type="EMBL" id="MK500588">
    <property type="protein sequence ID" value="QBK92878.1"/>
    <property type="molecule type" value="Genomic_DNA"/>
</dbReference>
<dbReference type="Pfam" id="PF07453">
    <property type="entry name" value="NUMOD1"/>
    <property type="match status" value="1"/>
</dbReference>
<dbReference type="GO" id="GO:0004519">
    <property type="term" value="F:endonuclease activity"/>
    <property type="evidence" value="ECO:0007669"/>
    <property type="project" value="UniProtKB-KW"/>
</dbReference>
<dbReference type="SMART" id="SM00497">
    <property type="entry name" value="IENR1"/>
    <property type="match status" value="4"/>
</dbReference>
<sequence>MELPAYEVSTKGKVRNAGRKYILKGYKAKDERYYRLKNINGITVKLTIEELMKIFDEPEEEDRVKHEEEKKEIIEDDTEEIWRSLDFLSLSKYEISTHQRVRNVQSGKILKGTTKSGYHSYSLTNNEGKEIIMKRSKLMLDTFVGYEENKTVDHINRQRDDDRISNLRYATKSEQNLNRNLPLKKWKSVQQFKEGIKTRVFNDAREAAKVVDGTIRDIRNACHNRKSYRGFEWCYEEDIDLPGEVWKDGNERFPELGSFLVSNLGRIRRDTGTTYGCLLDGYRVVNLFYGDNSRKSKKVHRLVCGVFSNRRRNDLQVNHKDGNKENNTFENLEYATNSGNSIHAYNTGLNSSRKEVDQLSMEGKFIALFTSMREAENKTGVHRNRISDVCRGTAVSTGGFKWRYSDPNKVKPSAINRVTKRINYNDEEGNLIKTYDSIVKVCNDLSISRGSVRNVCQGKSKSSKGYYFSYADSDSSKHRIVNRITKPVDLIDENGNILKTFESIIKVHEELHIGLKEIRMICRGELDSYRGYYFKFSNSLDCCGNNARAINQVDVDKNIIRTFISISETHRILKVGYKDIRAVCMGEQKTAKGFYFSFANNKDKTEI</sequence>
<dbReference type="InterPro" id="IPR044925">
    <property type="entry name" value="His-Me_finger_sf"/>
</dbReference>
<dbReference type="SMART" id="SM00507">
    <property type="entry name" value="HNHc"/>
    <property type="match status" value="2"/>
</dbReference>
<accession>A0A481ZAD7</accession>
<dbReference type="Pfam" id="PF13392">
    <property type="entry name" value="HNH_3"/>
    <property type="match status" value="2"/>
</dbReference>
<name>A0A481ZAD7_9VIRU</name>
<evidence type="ECO:0000259" key="1">
    <source>
        <dbReference type="SMART" id="SM00507"/>
    </source>
</evidence>
<dbReference type="SUPFAM" id="SSF64496">
    <property type="entry name" value="DNA-binding domain of intron-encoded endonucleases"/>
    <property type="match status" value="2"/>
</dbReference>
<dbReference type="Gene3D" id="3.90.75.20">
    <property type="match status" value="2"/>
</dbReference>
<organism evidence="2">
    <name type="scientific">Pithovirus LCPAC403</name>
    <dbReference type="NCBI Taxonomy" id="2506596"/>
    <lineage>
        <taxon>Viruses</taxon>
        <taxon>Pithoviruses</taxon>
    </lineage>
</organism>
<keyword evidence="2" id="KW-0378">Hydrolase</keyword>
<feature type="domain" description="HNH nuclease" evidence="1">
    <location>
        <begin position="293"/>
        <end position="341"/>
    </location>
</feature>
<evidence type="ECO:0000313" key="2">
    <source>
        <dbReference type="EMBL" id="QBK92878.1"/>
    </source>
</evidence>